<protein>
    <submittedName>
        <fullName evidence="1">Uncharacterized protein</fullName>
    </submittedName>
</protein>
<accession>A0ABQ4FDG0</accession>
<reference evidence="1 2" key="1">
    <citation type="submission" date="2021-01" db="EMBL/GenBank/DDBJ databases">
        <title>Whole genome shotgun sequence of Microbispora amethystogenes NBRC 101907.</title>
        <authorList>
            <person name="Komaki H."/>
            <person name="Tamura T."/>
        </authorList>
    </citation>
    <scope>NUCLEOTIDE SEQUENCE [LARGE SCALE GENOMIC DNA]</scope>
    <source>
        <strain evidence="1 2">NBRC 101907</strain>
    </source>
</reference>
<keyword evidence="2" id="KW-1185">Reference proteome</keyword>
<dbReference type="EMBL" id="BOOB01000019">
    <property type="protein sequence ID" value="GIH32870.1"/>
    <property type="molecule type" value="Genomic_DNA"/>
</dbReference>
<proteinExistence type="predicted"/>
<name>A0ABQ4FDG0_9ACTN</name>
<comment type="caution">
    <text evidence="1">The sequence shown here is derived from an EMBL/GenBank/DDBJ whole genome shotgun (WGS) entry which is preliminary data.</text>
</comment>
<gene>
    <name evidence="1" type="ORF">Mam01_30340</name>
</gene>
<dbReference type="Proteomes" id="UP000651728">
    <property type="component" value="Unassembled WGS sequence"/>
</dbReference>
<evidence type="ECO:0000313" key="2">
    <source>
        <dbReference type="Proteomes" id="UP000651728"/>
    </source>
</evidence>
<evidence type="ECO:0000313" key="1">
    <source>
        <dbReference type="EMBL" id="GIH32870.1"/>
    </source>
</evidence>
<sequence length="102" mass="11035">MRAAVTVSYAPAVAATVSMRGSALPELIPITENIGTEVRGIDVTGRISDNEFERIYRVIDKVGALDGPVLVAEPDVVIAGLEELRLASMSPVEFVQERIRVR</sequence>
<organism evidence="1 2">
    <name type="scientific">Microbispora amethystogenes</name>
    <dbReference type="NCBI Taxonomy" id="1427754"/>
    <lineage>
        <taxon>Bacteria</taxon>
        <taxon>Bacillati</taxon>
        <taxon>Actinomycetota</taxon>
        <taxon>Actinomycetes</taxon>
        <taxon>Streptosporangiales</taxon>
        <taxon>Streptosporangiaceae</taxon>
        <taxon>Microbispora</taxon>
    </lineage>
</organism>